<keyword evidence="10" id="KW-0732">Signal</keyword>
<dbReference type="EMBL" id="PKUR01000003">
    <property type="protein sequence ID" value="PLW85509.1"/>
    <property type="molecule type" value="Genomic_DNA"/>
</dbReference>
<sequence>MIRHTLLFLAGAALAIAPAFADGDAAAGQASYATCIACHGDNAQGNKALNAPRLNHLEPVYIAAQLHKFRSGARGGEGATATAKTMAPMAAVLADDAAVVNVAAYIAGLESPASTATVEGDTNMGADYYNQFCGACHGAGAVGNPALNSPRLAGGDDWYLQAQLLAFRSGERGAHPDDKTGKQMRAMAMILPNEQAVRDVVAYLHSLGQ</sequence>
<evidence type="ECO:0000259" key="11">
    <source>
        <dbReference type="PROSITE" id="PS51007"/>
    </source>
</evidence>
<feature type="binding site" description="covalent" evidence="8">
    <location>
        <position position="133"/>
    </location>
    <ligand>
        <name>heme c</name>
        <dbReference type="ChEBI" id="CHEBI:61717"/>
        <label>2</label>
    </ligand>
</feature>
<evidence type="ECO:0000256" key="8">
    <source>
        <dbReference type="PIRSR" id="PIRSR000005-1"/>
    </source>
</evidence>
<keyword evidence="6" id="KW-0249">Electron transport</keyword>
<evidence type="ECO:0000256" key="10">
    <source>
        <dbReference type="SAM" id="SignalP"/>
    </source>
</evidence>
<dbReference type="GO" id="GO:0042597">
    <property type="term" value="C:periplasmic space"/>
    <property type="evidence" value="ECO:0007669"/>
    <property type="project" value="UniProtKB-SubCell"/>
</dbReference>
<organism evidence="12 13">
    <name type="scientific">Halioglobus japonicus</name>
    <dbReference type="NCBI Taxonomy" id="930805"/>
    <lineage>
        <taxon>Bacteria</taxon>
        <taxon>Pseudomonadati</taxon>
        <taxon>Pseudomonadota</taxon>
        <taxon>Gammaproteobacteria</taxon>
        <taxon>Cellvibrionales</taxon>
        <taxon>Halieaceae</taxon>
        <taxon>Halioglobus</taxon>
    </lineage>
</organism>
<dbReference type="GO" id="GO:0020037">
    <property type="term" value="F:heme binding"/>
    <property type="evidence" value="ECO:0007669"/>
    <property type="project" value="InterPro"/>
</dbReference>
<dbReference type="GO" id="GO:0009055">
    <property type="term" value="F:electron transfer activity"/>
    <property type="evidence" value="ECO:0007669"/>
    <property type="project" value="InterPro"/>
</dbReference>
<feature type="binding site" description="covalent" evidence="8">
    <location>
        <position position="38"/>
    </location>
    <ligand>
        <name>heme c</name>
        <dbReference type="ChEBI" id="CHEBI:61717"/>
        <label>1</label>
    </ligand>
</feature>
<evidence type="ECO:0000256" key="4">
    <source>
        <dbReference type="ARBA" id="ARBA00022723"/>
    </source>
</evidence>
<dbReference type="Gene3D" id="1.10.760.10">
    <property type="entry name" value="Cytochrome c-like domain"/>
    <property type="match status" value="2"/>
</dbReference>
<dbReference type="PIRSF" id="PIRSF000005">
    <property type="entry name" value="Cytochrome_c4"/>
    <property type="match status" value="1"/>
</dbReference>
<evidence type="ECO:0000313" key="13">
    <source>
        <dbReference type="Proteomes" id="UP000235162"/>
    </source>
</evidence>
<dbReference type="AlphaFoldDB" id="A0AAP8MD84"/>
<keyword evidence="2" id="KW-0813">Transport</keyword>
<feature type="binding site" description="covalent" evidence="8">
    <location>
        <position position="136"/>
    </location>
    <ligand>
        <name>heme c</name>
        <dbReference type="ChEBI" id="CHEBI:61717"/>
        <label>2</label>
    </ligand>
</feature>
<evidence type="ECO:0000256" key="6">
    <source>
        <dbReference type="ARBA" id="ARBA00022982"/>
    </source>
</evidence>
<keyword evidence="13" id="KW-1185">Reference proteome</keyword>
<keyword evidence="4 9" id="KW-0479">Metal-binding</keyword>
<dbReference type="InterPro" id="IPR036909">
    <property type="entry name" value="Cyt_c-like_dom_sf"/>
</dbReference>
<protein>
    <recommendedName>
        <fullName evidence="11">Cytochrome c domain-containing protein</fullName>
    </recommendedName>
</protein>
<comment type="PTM">
    <text evidence="8">Binds 2 heme c groups covalently per subunit.</text>
</comment>
<dbReference type="PROSITE" id="PS51007">
    <property type="entry name" value="CYTC"/>
    <property type="match status" value="2"/>
</dbReference>
<evidence type="ECO:0000256" key="3">
    <source>
        <dbReference type="ARBA" id="ARBA00022617"/>
    </source>
</evidence>
<feature type="binding site" description="axial binding residue" evidence="9">
    <location>
        <position position="137"/>
    </location>
    <ligand>
        <name>heme c</name>
        <dbReference type="ChEBI" id="CHEBI:61717"/>
        <label>2</label>
    </ligand>
    <ligandPart>
        <name>Fe</name>
        <dbReference type="ChEBI" id="CHEBI:18248"/>
    </ligandPart>
</feature>
<dbReference type="InterPro" id="IPR009056">
    <property type="entry name" value="Cyt_c-like_dom"/>
</dbReference>
<feature type="binding site" description="axial binding residue" evidence="9">
    <location>
        <position position="86"/>
    </location>
    <ligand>
        <name>heme c</name>
        <dbReference type="ChEBI" id="CHEBI:61717"/>
        <label>1</label>
    </ligand>
    <ligandPart>
        <name>Fe</name>
        <dbReference type="ChEBI" id="CHEBI:18248"/>
    </ligandPart>
</feature>
<name>A0AAP8MD84_9GAMM</name>
<dbReference type="KEGG" id="hja:BST95_04315"/>
<dbReference type="PANTHER" id="PTHR33751">
    <property type="entry name" value="CBB3-TYPE CYTOCHROME C OXIDASE SUBUNIT FIXP"/>
    <property type="match status" value="1"/>
</dbReference>
<feature type="domain" description="Cytochrome c" evidence="11">
    <location>
        <begin position="23"/>
        <end position="110"/>
    </location>
</feature>
<gene>
    <name evidence="12" type="ORF">C0029_12880</name>
</gene>
<feature type="signal peptide" evidence="10">
    <location>
        <begin position="1"/>
        <end position="21"/>
    </location>
</feature>
<keyword evidence="7 9" id="KW-0408">Iron</keyword>
<feature type="chain" id="PRO_5042811609" description="Cytochrome c domain-containing protein" evidence="10">
    <location>
        <begin position="22"/>
        <end position="209"/>
    </location>
</feature>
<evidence type="ECO:0000256" key="7">
    <source>
        <dbReference type="ARBA" id="ARBA00023004"/>
    </source>
</evidence>
<evidence type="ECO:0000256" key="2">
    <source>
        <dbReference type="ARBA" id="ARBA00022448"/>
    </source>
</evidence>
<reference evidence="12 13" key="1">
    <citation type="submission" date="2018-01" db="EMBL/GenBank/DDBJ databases">
        <title>The draft genome sequence of Halioglobus japonicus S1-36.</title>
        <authorList>
            <person name="Du Z.-J."/>
            <person name="Shi M.-J."/>
        </authorList>
    </citation>
    <scope>NUCLEOTIDE SEQUENCE [LARGE SCALE GENOMIC DNA]</scope>
    <source>
        <strain evidence="12 13">S1-36</strain>
    </source>
</reference>
<comment type="caution">
    <text evidence="12">The sequence shown here is derived from an EMBL/GenBank/DDBJ whole genome shotgun (WGS) entry which is preliminary data.</text>
</comment>
<dbReference type="PANTHER" id="PTHR33751:SF9">
    <property type="entry name" value="CYTOCHROME C4"/>
    <property type="match status" value="1"/>
</dbReference>
<proteinExistence type="predicted"/>
<evidence type="ECO:0000256" key="9">
    <source>
        <dbReference type="PIRSR" id="PIRSR000005-2"/>
    </source>
</evidence>
<feature type="binding site" description="axial binding residue" evidence="9">
    <location>
        <position position="39"/>
    </location>
    <ligand>
        <name>heme c</name>
        <dbReference type="ChEBI" id="CHEBI:61717"/>
        <label>1</label>
    </ligand>
    <ligandPart>
        <name>Fe</name>
        <dbReference type="ChEBI" id="CHEBI:18248"/>
    </ligandPart>
</feature>
<evidence type="ECO:0000313" key="12">
    <source>
        <dbReference type="EMBL" id="PLW85509.1"/>
    </source>
</evidence>
<dbReference type="InterPro" id="IPR024167">
    <property type="entry name" value="Cytochrome_c4-like"/>
</dbReference>
<feature type="binding site" description="axial binding residue" evidence="9">
    <location>
        <position position="184"/>
    </location>
    <ligand>
        <name>heme c</name>
        <dbReference type="ChEBI" id="CHEBI:61717"/>
        <label>2</label>
    </ligand>
    <ligandPart>
        <name>Fe</name>
        <dbReference type="ChEBI" id="CHEBI:18248"/>
    </ligandPart>
</feature>
<keyword evidence="3 8" id="KW-0349">Heme</keyword>
<evidence type="ECO:0000256" key="1">
    <source>
        <dbReference type="ARBA" id="ARBA00004418"/>
    </source>
</evidence>
<accession>A0AAP8MD84</accession>
<feature type="binding site" description="covalent" evidence="8">
    <location>
        <position position="35"/>
    </location>
    <ligand>
        <name>heme c</name>
        <dbReference type="ChEBI" id="CHEBI:61717"/>
        <label>1</label>
    </ligand>
</feature>
<keyword evidence="5" id="KW-0574">Periplasm</keyword>
<dbReference type="Pfam" id="PF00034">
    <property type="entry name" value="Cytochrom_C"/>
    <property type="match status" value="2"/>
</dbReference>
<feature type="domain" description="Cytochrome c" evidence="11">
    <location>
        <begin position="120"/>
        <end position="208"/>
    </location>
</feature>
<comment type="subcellular location">
    <subcellularLocation>
        <location evidence="1">Periplasm</location>
    </subcellularLocation>
</comment>
<dbReference type="RefSeq" id="WP_084198288.1">
    <property type="nucleotide sequence ID" value="NZ_BMYL01000003.1"/>
</dbReference>
<evidence type="ECO:0000256" key="5">
    <source>
        <dbReference type="ARBA" id="ARBA00022764"/>
    </source>
</evidence>
<dbReference type="InterPro" id="IPR050597">
    <property type="entry name" value="Cytochrome_c_Oxidase_Subunit"/>
</dbReference>
<dbReference type="Proteomes" id="UP000235162">
    <property type="component" value="Unassembled WGS sequence"/>
</dbReference>
<dbReference type="SUPFAM" id="SSF46626">
    <property type="entry name" value="Cytochrome c"/>
    <property type="match status" value="2"/>
</dbReference>
<dbReference type="GO" id="GO:0005506">
    <property type="term" value="F:iron ion binding"/>
    <property type="evidence" value="ECO:0007669"/>
    <property type="project" value="InterPro"/>
</dbReference>